<dbReference type="Gene3D" id="2.70.20.10">
    <property type="entry name" value="Topoisomerase I, domain 3"/>
    <property type="match status" value="1"/>
</dbReference>
<dbReference type="SMART" id="SM00493">
    <property type="entry name" value="TOPRIM"/>
    <property type="match status" value="1"/>
</dbReference>
<proteinExistence type="inferred from homology"/>
<keyword evidence="9 10" id="KW-0413">Isomerase</keyword>
<dbReference type="InterPro" id="IPR013824">
    <property type="entry name" value="Topo_IA_cen_sub1"/>
</dbReference>
<dbReference type="PRINTS" id="PR00417">
    <property type="entry name" value="PRTPISMRASEI"/>
</dbReference>
<reference evidence="13 14" key="1">
    <citation type="journal article" date="2016" name="Nat. Commun.">
        <title>Thousands of microbial genomes shed light on interconnected biogeochemical processes in an aquifer system.</title>
        <authorList>
            <person name="Anantharaman K."/>
            <person name="Brown C.T."/>
            <person name="Hug L.A."/>
            <person name="Sharon I."/>
            <person name="Castelle C.J."/>
            <person name="Probst A.J."/>
            <person name="Thomas B.C."/>
            <person name="Singh A."/>
            <person name="Wilkins M.J."/>
            <person name="Karaoz U."/>
            <person name="Brodie E.L."/>
            <person name="Williams K.H."/>
            <person name="Hubbard S.S."/>
            <person name="Banfield J.F."/>
        </authorList>
    </citation>
    <scope>NUCLEOTIDE SEQUENCE [LARGE SCALE GENOMIC DNA]</scope>
</reference>
<evidence type="ECO:0000256" key="1">
    <source>
        <dbReference type="ARBA" id="ARBA00000213"/>
    </source>
</evidence>
<dbReference type="SMART" id="SM00437">
    <property type="entry name" value="TOP1Ac"/>
    <property type="match status" value="1"/>
</dbReference>
<dbReference type="GO" id="GO:0008270">
    <property type="term" value="F:zinc ion binding"/>
    <property type="evidence" value="ECO:0007669"/>
    <property type="project" value="UniProtKB-KW"/>
</dbReference>
<dbReference type="InterPro" id="IPR013825">
    <property type="entry name" value="Topo_IA_cen_sub2"/>
</dbReference>
<dbReference type="InterPro" id="IPR005733">
    <property type="entry name" value="TopoI_bac-type"/>
</dbReference>
<evidence type="ECO:0000313" key="14">
    <source>
        <dbReference type="Proteomes" id="UP000178082"/>
    </source>
</evidence>
<dbReference type="PROSITE" id="PS50880">
    <property type="entry name" value="TOPRIM"/>
    <property type="match status" value="1"/>
</dbReference>
<evidence type="ECO:0000256" key="8">
    <source>
        <dbReference type="ARBA" id="ARBA00023125"/>
    </source>
</evidence>
<dbReference type="InterPro" id="IPR034149">
    <property type="entry name" value="TOPRIM_TopoI"/>
</dbReference>
<dbReference type="NCBIfam" id="TIGR01051">
    <property type="entry name" value="topA_bact"/>
    <property type="match status" value="1"/>
</dbReference>
<dbReference type="InterPro" id="IPR006171">
    <property type="entry name" value="TOPRIM_dom"/>
</dbReference>
<dbReference type="PROSITE" id="PS52039">
    <property type="entry name" value="TOPO_IA_2"/>
    <property type="match status" value="1"/>
</dbReference>
<evidence type="ECO:0000259" key="11">
    <source>
        <dbReference type="PROSITE" id="PS50880"/>
    </source>
</evidence>
<dbReference type="GO" id="GO:0005694">
    <property type="term" value="C:chromosome"/>
    <property type="evidence" value="ECO:0007669"/>
    <property type="project" value="InterPro"/>
</dbReference>
<feature type="site" description="Interaction with DNA" evidence="10">
    <location>
        <position position="140"/>
    </location>
</feature>
<comment type="caution">
    <text evidence="13">The sequence shown here is derived from an EMBL/GenBank/DDBJ whole genome shotgun (WGS) entry which is preliminary data.</text>
</comment>
<dbReference type="Pfam" id="PF01396">
    <property type="entry name" value="Zn_ribbon_Top1"/>
    <property type="match status" value="5"/>
</dbReference>
<dbReference type="InterPro" id="IPR023405">
    <property type="entry name" value="Topo_IA_core_domain"/>
</dbReference>
<dbReference type="InterPro" id="IPR013826">
    <property type="entry name" value="Topo_IA_cen_sub3"/>
</dbReference>
<comment type="subunit">
    <text evidence="10">Monomer.</text>
</comment>
<dbReference type="CDD" id="cd03363">
    <property type="entry name" value="TOPRIM_TopoIA_TopoI"/>
    <property type="match status" value="1"/>
</dbReference>
<dbReference type="SUPFAM" id="SSF57783">
    <property type="entry name" value="Zinc beta-ribbon"/>
    <property type="match status" value="4"/>
</dbReference>
<feature type="site" description="Interaction with DNA" evidence="10">
    <location>
        <position position="156"/>
    </location>
</feature>
<evidence type="ECO:0000256" key="10">
    <source>
        <dbReference type="HAMAP-Rule" id="MF_00952"/>
    </source>
</evidence>
<organism evidence="13 14">
    <name type="scientific">Candidatus Schekmanbacteria bacterium RIFCSPLOWO2_12_FULL_38_15</name>
    <dbReference type="NCBI Taxonomy" id="1817883"/>
    <lineage>
        <taxon>Bacteria</taxon>
        <taxon>Candidatus Schekmaniibacteriota</taxon>
    </lineage>
</organism>
<keyword evidence="7 10" id="KW-0799">Topoisomerase</keyword>
<dbReference type="Gene3D" id="1.10.290.10">
    <property type="entry name" value="Topoisomerase I, domain 4"/>
    <property type="match status" value="1"/>
</dbReference>
<feature type="site" description="Interaction with DNA" evidence="10">
    <location>
        <position position="34"/>
    </location>
</feature>
<feature type="site" description="Interaction with DNA" evidence="10">
    <location>
        <position position="144"/>
    </location>
</feature>
<dbReference type="Gene3D" id="3.40.50.140">
    <property type="match status" value="1"/>
</dbReference>
<keyword evidence="8 10" id="KW-0238">DNA-binding</keyword>
<evidence type="ECO:0000313" key="13">
    <source>
        <dbReference type="EMBL" id="OGL53443.1"/>
    </source>
</evidence>
<keyword evidence="6" id="KW-0460">Magnesium</keyword>
<evidence type="ECO:0000256" key="5">
    <source>
        <dbReference type="ARBA" id="ARBA00022833"/>
    </source>
</evidence>
<gene>
    <name evidence="10" type="primary">topA</name>
    <name evidence="13" type="ORF">A3G31_08055</name>
</gene>
<dbReference type="EC" id="5.6.2.1" evidence="10"/>
<dbReference type="SMART" id="SM00436">
    <property type="entry name" value="TOP1Bc"/>
    <property type="match status" value="1"/>
</dbReference>
<dbReference type="PROSITE" id="PS00396">
    <property type="entry name" value="TOPO_IA_1"/>
    <property type="match status" value="1"/>
</dbReference>
<feature type="region of interest" description="Interaction with DNA" evidence="10">
    <location>
        <begin position="164"/>
        <end position="169"/>
    </location>
</feature>
<dbReference type="PANTHER" id="PTHR42785:SF1">
    <property type="entry name" value="DNA TOPOISOMERASE"/>
    <property type="match status" value="1"/>
</dbReference>
<evidence type="ECO:0000256" key="7">
    <source>
        <dbReference type="ARBA" id="ARBA00023029"/>
    </source>
</evidence>
<feature type="site" description="Interaction with DNA" evidence="10">
    <location>
        <position position="496"/>
    </location>
</feature>
<keyword evidence="5" id="KW-0862">Zinc</keyword>
<name>A0A1F7SI44_9BACT</name>
<dbReference type="CDD" id="cd00186">
    <property type="entry name" value="TOP1Ac"/>
    <property type="match status" value="1"/>
</dbReference>
<dbReference type="InterPro" id="IPR013497">
    <property type="entry name" value="Topo_IA_cen"/>
</dbReference>
<dbReference type="STRING" id="1817883.A3G31_08055"/>
<dbReference type="GO" id="GO:0003677">
    <property type="term" value="F:DNA binding"/>
    <property type="evidence" value="ECO:0007669"/>
    <property type="project" value="UniProtKB-KW"/>
</dbReference>
<comment type="function">
    <text evidence="10">Releases the supercoiling and torsional tension of DNA, which is introduced during the DNA replication and transcription, by transiently cleaving and rejoining one strand of the DNA duplex. Introduces a single-strand break via transesterification at a target site in duplex DNA. The scissile phosphodiester is attacked by the catalytic tyrosine of the enzyme, resulting in the formation of a DNA-(5'-phosphotyrosyl)-enzyme intermediate and the expulsion of a 3'-OH DNA strand. The free DNA strand then undergoes passage around the unbroken strand, thus removing DNA supercoils. Finally, in the religation step, the DNA 3'-OH attacks the covalent intermediate to expel the active-site tyrosine and restore the DNA phosphodiester backbone.</text>
</comment>
<dbReference type="GO" id="GO:0006265">
    <property type="term" value="P:DNA topological change"/>
    <property type="evidence" value="ECO:0007669"/>
    <property type="project" value="UniProtKB-UniRule"/>
</dbReference>
<dbReference type="InterPro" id="IPR013498">
    <property type="entry name" value="Topo_IA_Znf"/>
</dbReference>
<dbReference type="InterPro" id="IPR003601">
    <property type="entry name" value="Topo_IA_2"/>
</dbReference>
<feature type="domain" description="Topo IA-type catalytic" evidence="12">
    <location>
        <begin position="130"/>
        <end position="565"/>
    </location>
</feature>
<dbReference type="Gene3D" id="1.10.460.10">
    <property type="entry name" value="Topoisomerase I, domain 2"/>
    <property type="match status" value="1"/>
</dbReference>
<feature type="domain" description="Toprim" evidence="11">
    <location>
        <begin position="4"/>
        <end position="114"/>
    </location>
</feature>
<evidence type="ECO:0000256" key="9">
    <source>
        <dbReference type="ARBA" id="ARBA00023235"/>
    </source>
</evidence>
<dbReference type="InterPro" id="IPR000380">
    <property type="entry name" value="Topo_IA"/>
</dbReference>
<feature type="site" description="Interaction with DNA" evidence="10">
    <location>
        <position position="305"/>
    </location>
</feature>
<dbReference type="SUPFAM" id="SSF56712">
    <property type="entry name" value="Prokaryotic type I DNA topoisomerase"/>
    <property type="match status" value="1"/>
</dbReference>
<sequence length="806" mass="91274">MSKKSLVIVESPAKAKTINKFLGKSFVVIASVGHVKDLPKSKLGVDVENDFQPSYEILKSKTKVISELKEAAKDAEKIYLAPDPDREGEAIAWHIAEEIGGNRLKIFRVLFNEITERAVLEAIKNPSKLDKNKFEAQQARRILDRLVGYEISPLLWKKVRYGLSAGRVQSVAVRLICEREKEIKAFVPEEYWSITAELSSGTGVSPVPFKAKLVKRANKKLEIKNNEDAEKILKNLEGAQYVVTNIETKERKRNPLSPFITSKLQQDAARKLGFTAKKTMMLAQQLYEGVELGQEGSVGLITYMRTDSTRIADEAIKVARTFIEKNFGKEYLPAKPTVYPSKKNAQGAHEAIRPTYFKYTPNFVKPYLGKDHFDLYQLIWNRFIACQMAPVILDQTTIQIEAGKYLFQAIGSVIKFPGFMAVYTEAKEEEEKEEEEGLLPALSKGEILKLLSLTPQQHFTQSPPRFTEASLVKELEENGIGRPSTYAAILSTIQERKYSIKEKGKFIPTELGFLITDLLIHSFPNIVDVKFTAHMEEELDEIEEGKLPWLNAMREFYEPFKESMLKAKVEMKDVKKEETPTDIKCEKCGKPMVIKWGRNGKFLACSNYPECKNTKNFTEDESGKIILMEEKATGEKCEKCGGDMVVKSGRYGKFLACEKYPECRNTRQIIEGEKGSVEVKEVKMLDEKCPQCGSQMAMRNGRYGSFIACSGYPKCKFIKQKVTGVKCHQDGCNGELVEKISRKGIFYSCSNYPNCKFALWDKPIDRNCPKCKSQFLVEKLSRKNGVVIKCIAESCDYEEKVAENVA</sequence>
<feature type="active site" description="O-(5'-phospho-DNA)-tyrosine intermediate" evidence="10">
    <location>
        <position position="303"/>
    </location>
</feature>
<keyword evidence="3" id="KW-0479">Metal-binding</keyword>
<dbReference type="Pfam" id="PF01131">
    <property type="entry name" value="Topoisom_bac"/>
    <property type="match status" value="1"/>
</dbReference>
<dbReference type="HAMAP" id="MF_00952">
    <property type="entry name" value="Topoisom_1_prok"/>
    <property type="match status" value="1"/>
</dbReference>
<comment type="catalytic activity">
    <reaction evidence="1 10">
        <text>ATP-independent breakage of single-stranded DNA, followed by passage and rejoining.</text>
        <dbReference type="EC" id="5.6.2.1"/>
    </reaction>
</comment>
<dbReference type="Pfam" id="PF01751">
    <property type="entry name" value="Toprim"/>
    <property type="match status" value="1"/>
</dbReference>
<evidence type="ECO:0000256" key="6">
    <source>
        <dbReference type="ARBA" id="ARBA00022842"/>
    </source>
</evidence>
<dbReference type="Gene3D" id="3.30.65.10">
    <property type="entry name" value="Bacterial Topoisomerase I, domain 1"/>
    <property type="match status" value="4"/>
</dbReference>
<evidence type="ECO:0000259" key="12">
    <source>
        <dbReference type="PROSITE" id="PS52039"/>
    </source>
</evidence>
<evidence type="ECO:0000256" key="4">
    <source>
        <dbReference type="ARBA" id="ARBA00022771"/>
    </source>
</evidence>
<dbReference type="InterPro" id="IPR023406">
    <property type="entry name" value="Topo_IA_AS"/>
</dbReference>
<dbReference type="Proteomes" id="UP000178082">
    <property type="component" value="Unassembled WGS sequence"/>
</dbReference>
<keyword evidence="4" id="KW-0863">Zinc-finger</keyword>
<evidence type="ECO:0000256" key="2">
    <source>
        <dbReference type="ARBA" id="ARBA00009446"/>
    </source>
</evidence>
<dbReference type="AlphaFoldDB" id="A0A1F7SI44"/>
<comment type="similarity">
    <text evidence="2 10">Belongs to the type IA topoisomerase family.</text>
</comment>
<dbReference type="InterPro" id="IPR028612">
    <property type="entry name" value="Topoisom_1_IA"/>
</dbReference>
<feature type="site" description="Interaction with DNA" evidence="10">
    <location>
        <position position="141"/>
    </location>
</feature>
<dbReference type="PANTHER" id="PTHR42785">
    <property type="entry name" value="DNA TOPOISOMERASE, TYPE IA, CORE"/>
    <property type="match status" value="1"/>
</dbReference>
<accession>A0A1F7SI44</accession>
<evidence type="ECO:0000256" key="3">
    <source>
        <dbReference type="ARBA" id="ARBA00022723"/>
    </source>
</evidence>
<dbReference type="InterPro" id="IPR003602">
    <property type="entry name" value="Topo_IA_DNA-bd_dom"/>
</dbReference>
<protein>
    <recommendedName>
        <fullName evidence="10">DNA topoisomerase 1</fullName>
        <ecNumber evidence="10">5.6.2.1</ecNumber>
    </recommendedName>
    <alternativeName>
        <fullName evidence="10">DNA topoisomerase I</fullName>
    </alternativeName>
</protein>
<dbReference type="GO" id="GO:0003917">
    <property type="term" value="F:DNA topoisomerase type I (single strand cut, ATP-independent) activity"/>
    <property type="evidence" value="ECO:0007669"/>
    <property type="project" value="UniProtKB-UniRule"/>
</dbReference>
<feature type="site" description="Interaction with DNA" evidence="10">
    <location>
        <position position="149"/>
    </location>
</feature>
<dbReference type="EMBL" id="MGDI01000025">
    <property type="protein sequence ID" value="OGL53443.1"/>
    <property type="molecule type" value="Genomic_DNA"/>
</dbReference>